<dbReference type="Proteomes" id="UP000008549">
    <property type="component" value="Unassembled WGS sequence"/>
</dbReference>
<dbReference type="WormBase" id="CBG07845">
    <property type="protein sequence ID" value="CBP16074"/>
    <property type="gene ID" value="WBGene00029760"/>
</dbReference>
<reference evidence="2 3" key="1">
    <citation type="journal article" date="2003" name="PLoS Biol.">
        <title>The genome sequence of Caenorhabditis briggsae: a platform for comparative genomics.</title>
        <authorList>
            <person name="Stein L.D."/>
            <person name="Bao Z."/>
            <person name="Blasiar D."/>
            <person name="Blumenthal T."/>
            <person name="Brent M.R."/>
            <person name="Chen N."/>
            <person name="Chinwalla A."/>
            <person name="Clarke L."/>
            <person name="Clee C."/>
            <person name="Coghlan A."/>
            <person name="Coulson A."/>
            <person name="D'Eustachio P."/>
            <person name="Fitch D.H."/>
            <person name="Fulton L.A."/>
            <person name="Fulton R.E."/>
            <person name="Griffiths-Jones S."/>
            <person name="Harris T.W."/>
            <person name="Hillier L.W."/>
            <person name="Kamath R."/>
            <person name="Kuwabara P.E."/>
            <person name="Mardis E.R."/>
            <person name="Marra M.A."/>
            <person name="Miner T.L."/>
            <person name="Minx P."/>
            <person name="Mullikin J.C."/>
            <person name="Plumb R.W."/>
            <person name="Rogers J."/>
            <person name="Schein J.E."/>
            <person name="Sohrmann M."/>
            <person name="Spieth J."/>
            <person name="Stajich J.E."/>
            <person name="Wei C."/>
            <person name="Willey D."/>
            <person name="Wilson R.K."/>
            <person name="Durbin R."/>
            <person name="Waterston R.H."/>
        </authorList>
    </citation>
    <scope>NUCLEOTIDE SEQUENCE [LARGE SCALE GENOMIC DNA]</scope>
    <source>
        <strain evidence="2 3">AF16</strain>
    </source>
</reference>
<reference evidence="2 3" key="2">
    <citation type="journal article" date="2011" name="PLoS Genet.">
        <title>Caenorhabditis briggsae recombinant inbred line genotypes reveal inter-strain incompatibility and the evolution of recombination.</title>
        <authorList>
            <person name="Ross J.A."/>
            <person name="Koboldt D.C."/>
            <person name="Staisch J.E."/>
            <person name="Chamberlin H.M."/>
            <person name="Gupta B.P."/>
            <person name="Miller R.D."/>
            <person name="Baird S.E."/>
            <person name="Haag E.S."/>
        </authorList>
    </citation>
    <scope>NUCLEOTIDE SEQUENCE [LARGE SCALE GENOMIC DNA]</scope>
    <source>
        <strain evidence="2 3">AF16</strain>
    </source>
</reference>
<sequence>MTPRILRRAPSESTLHKKNMELRQDKLALQEQIRVLEKEAANRIDWLERKYDDLALEYQNQAESLQRKDKELEERDMLIERLLREKGQSKNGHLSPSIPNGAFPTFEDAVKYVKVRFPLPQIEKVDGKAWEDIDKDEKFEWRMRCKQIARIQRAQVEAGLIYHSEFQYFNMINQRVNLPNGGARRLPHVQRVAPTASHPPMVYKIHPDQVWPTLKAENRKNRELQNKVTELQQNLDHFEMKASNATKQLEEAEKRNRELQGELQQWRSGAIKLACHCDGVDLNVFEDFEMFEEERTEEQDHSEIPFNASDQDNAQIDHFNGDRFNAPNESVMQPPIYLSFQDAVRIAREEFPTPFIAECRDLSVYLFNENGPEELPQSKKPLNSAYNFYRVQSAHSRQIEWKKLTEEEMRGWIEKFNLVRMAQVAQCRANLIVYEPSVNQKKKMKKLGCSSGAWSSGVKFPCLLKIMKGVKHDRLKILCLQHF</sequence>
<dbReference type="RefSeq" id="XP_002631877.1">
    <property type="nucleotide sequence ID" value="XM_002631831.1"/>
</dbReference>
<evidence type="ECO:0000256" key="1">
    <source>
        <dbReference type="SAM" id="Coils"/>
    </source>
</evidence>
<dbReference type="CTD" id="8573877"/>
<gene>
    <name evidence="2 4" type="ORF">CBG07845</name>
    <name evidence="2" type="ORF">CBG_07845</name>
</gene>
<dbReference type="GeneID" id="8573877"/>
<dbReference type="InParanoid" id="A8X594"/>
<evidence type="ECO:0000313" key="4">
    <source>
        <dbReference type="WormBase" id="CBG07845"/>
    </source>
</evidence>
<keyword evidence="3" id="KW-1185">Reference proteome</keyword>
<dbReference type="AlphaFoldDB" id="A8X594"/>
<dbReference type="EMBL" id="HE600965">
    <property type="protein sequence ID" value="CAP27793.1"/>
    <property type="molecule type" value="Genomic_DNA"/>
</dbReference>
<evidence type="ECO:0000313" key="3">
    <source>
        <dbReference type="Proteomes" id="UP000008549"/>
    </source>
</evidence>
<feature type="coiled-coil region" evidence="1">
    <location>
        <begin position="19"/>
        <end position="85"/>
    </location>
</feature>
<accession>A8X594</accession>
<evidence type="ECO:0000313" key="2">
    <source>
        <dbReference type="EMBL" id="CAP27793.1"/>
    </source>
</evidence>
<organism evidence="2 3">
    <name type="scientific">Caenorhabditis briggsae</name>
    <dbReference type="NCBI Taxonomy" id="6238"/>
    <lineage>
        <taxon>Eukaryota</taxon>
        <taxon>Metazoa</taxon>
        <taxon>Ecdysozoa</taxon>
        <taxon>Nematoda</taxon>
        <taxon>Chromadorea</taxon>
        <taxon>Rhabditida</taxon>
        <taxon>Rhabditina</taxon>
        <taxon>Rhabditomorpha</taxon>
        <taxon>Rhabditoidea</taxon>
        <taxon>Rhabditidae</taxon>
        <taxon>Peloderinae</taxon>
        <taxon>Caenorhabditis</taxon>
    </lineage>
</organism>
<protein>
    <submittedName>
        <fullName evidence="2">Protein CBG07845</fullName>
    </submittedName>
</protein>
<dbReference type="KEGG" id="cbr:CBG_07845"/>
<feature type="coiled-coil region" evidence="1">
    <location>
        <begin position="214"/>
        <end position="269"/>
    </location>
</feature>
<name>A8X594_CAEBR</name>
<dbReference type="HOGENOM" id="CLU_565288_0_0_1"/>
<proteinExistence type="predicted"/>
<keyword evidence="1" id="KW-0175">Coiled coil</keyword>